<evidence type="ECO:0000313" key="2">
    <source>
        <dbReference type="EMBL" id="KAG5659441.1"/>
    </source>
</evidence>
<feature type="region of interest" description="Disordered" evidence="1">
    <location>
        <begin position="239"/>
        <end position="319"/>
    </location>
</feature>
<evidence type="ECO:0000256" key="1">
    <source>
        <dbReference type="SAM" id="MobiDB-lite"/>
    </source>
</evidence>
<evidence type="ECO:0000313" key="3">
    <source>
        <dbReference type="Proteomes" id="UP000782241"/>
    </source>
</evidence>
<feature type="compositionally biased region" description="Basic residues" evidence="1">
    <location>
        <begin position="49"/>
        <end position="59"/>
    </location>
</feature>
<protein>
    <submittedName>
        <fullName evidence="2">Uncharacterized protein</fullName>
    </submittedName>
</protein>
<proteinExistence type="predicted"/>
<feature type="compositionally biased region" description="Polar residues" evidence="1">
    <location>
        <begin position="241"/>
        <end position="251"/>
    </location>
</feature>
<dbReference type="EMBL" id="JAGPUO010000012">
    <property type="protein sequence ID" value="KAG5659441.1"/>
    <property type="molecule type" value="Genomic_DNA"/>
</dbReference>
<name>A0A9P7KN83_9HYPO</name>
<comment type="caution">
    <text evidence="2">The sequence shown here is derived from an EMBL/GenBank/DDBJ whole genome shotgun (WGS) entry which is preliminary data.</text>
</comment>
<feature type="region of interest" description="Disordered" evidence="1">
    <location>
        <begin position="130"/>
        <end position="156"/>
    </location>
</feature>
<dbReference type="Proteomes" id="UP000782241">
    <property type="component" value="Unassembled WGS sequence"/>
</dbReference>
<feature type="region of interest" description="Disordered" evidence="1">
    <location>
        <begin position="49"/>
        <end position="68"/>
    </location>
</feature>
<gene>
    <name evidence="2" type="ORF">KAF25_000643</name>
</gene>
<feature type="region of interest" description="Disordered" evidence="1">
    <location>
        <begin position="82"/>
        <end position="108"/>
    </location>
</feature>
<sequence length="319" mass="36153">MTSCSCIYNVGQTCGSVKMFRLQTTTIGITSRDINDAERRSRYRKHLLNRRRTNRRRDHHTLSEQEATIFEDALNTRTATPILEPIAEPGTRASPSRYATEGEEDTGLPPLLLEYETDYSYDPILDLDADHRSNPSALEPEQHRMSPRSRSGSIANRGIAIGPLPIRTRFDNTDNRETEQHEAEYLLASYDYEDESTDNHSQHSTELADLFRDPETTNSAIAEELDDTSSWRHLPVYSDRLPSQEQPQTPRQLPEARHQSRFDGAYTAPSRGRRRLREDLDDAPVTVRRTRGGYSTSPVGLRTPGFQGLYGGSENADDA</sequence>
<accession>A0A9P7KN83</accession>
<organism evidence="2 3">
    <name type="scientific">Fusarium avenaceum</name>
    <dbReference type="NCBI Taxonomy" id="40199"/>
    <lineage>
        <taxon>Eukaryota</taxon>
        <taxon>Fungi</taxon>
        <taxon>Dikarya</taxon>
        <taxon>Ascomycota</taxon>
        <taxon>Pezizomycotina</taxon>
        <taxon>Sordariomycetes</taxon>
        <taxon>Hypocreomycetidae</taxon>
        <taxon>Hypocreales</taxon>
        <taxon>Nectriaceae</taxon>
        <taxon>Fusarium</taxon>
        <taxon>Fusarium tricinctum species complex</taxon>
    </lineage>
</organism>
<dbReference type="AlphaFoldDB" id="A0A9P7KN83"/>
<reference evidence="2" key="1">
    <citation type="submission" date="2021-04" db="EMBL/GenBank/DDBJ databases">
        <title>Draft genome of Fusarium avenaceum strain F156N33, isolated from an atmospheric sample in Virginia.</title>
        <authorList>
            <person name="Yang S."/>
            <person name="Vinatzer B.A."/>
            <person name="Coleman J."/>
        </authorList>
    </citation>
    <scope>NUCLEOTIDE SEQUENCE</scope>
    <source>
        <strain evidence="2">F156N33</strain>
    </source>
</reference>
<keyword evidence="3" id="KW-1185">Reference proteome</keyword>